<keyword evidence="1" id="KW-0378">Hydrolase</keyword>
<dbReference type="Proteomes" id="UP001197827">
    <property type="component" value="Unassembled WGS sequence"/>
</dbReference>
<gene>
    <name evidence="3" type="ORF">LJD74_11560</name>
</gene>
<dbReference type="InterPro" id="IPR001360">
    <property type="entry name" value="Glyco_hydro_1"/>
</dbReference>
<dbReference type="EMBL" id="JAJDKQ010000026">
    <property type="protein sequence ID" value="MCB8562625.1"/>
    <property type="molecule type" value="Genomic_DNA"/>
</dbReference>
<dbReference type="GO" id="GO:0016052">
    <property type="term" value="P:carbohydrate catabolic process"/>
    <property type="evidence" value="ECO:0007669"/>
    <property type="project" value="TreeGrafter"/>
</dbReference>
<comment type="caution">
    <text evidence="3">The sequence shown here is derived from an EMBL/GenBank/DDBJ whole genome shotgun (WGS) entry which is preliminary data.</text>
</comment>
<evidence type="ECO:0000256" key="1">
    <source>
        <dbReference type="ARBA" id="ARBA00023295"/>
    </source>
</evidence>
<dbReference type="RefSeq" id="WP_117574393.1">
    <property type="nucleotide sequence ID" value="NZ_JAJDKQ010000026.1"/>
</dbReference>
<dbReference type="Pfam" id="PF00232">
    <property type="entry name" value="Glyco_hydro_1"/>
    <property type="match status" value="2"/>
</dbReference>
<name>A0AAW4VGI0_9FIRM</name>
<keyword evidence="1" id="KW-0326">Glycosidase</keyword>
<sequence>MCFPKGFLWGGDISANQCEGGWDEGGKSPNMTDYHTGGTVNSPRMATYIMPDGTYGKTPAMIENCNLPEGAKLAINPDEFYPNHKATDFYHHYKEDIAMFAELGFKAFNMTLSWARIFPKGIKEGINPEGVEFYHNVFKECLKYGIEPLVHLYKYDMPAFYIEELGGWKNRFLIEEFVEFGKASIDEFQEVTYWSTFNEINAAQFSILDSNNQEEVQRQYQALHNQLVASAKVVKYLHDNYPDKKIGCMQAGIFTHALTCDPEDELANQREMQKNFWYAGDVFARGYYPSYAKYLWKELNIILDITEEDTKALKEGTVDFFEFSYYFSNCVTTHVDGQEATGNLNFMGKKNPYLKESDWGWAIDPKGLKFFMHEIYDRYQIPLMNCENGLGAFDTLEEDGTVHDQYRIDYMREHVKAMSEAIDEGVDLMGYTWWGCIDLVSAGTGEIRKRYGFIYVDVDDFGNGTYKRYKKDSFEYCKKVYTSNGEDID</sequence>
<dbReference type="InterPro" id="IPR017853">
    <property type="entry name" value="GH"/>
</dbReference>
<dbReference type="PRINTS" id="PR00131">
    <property type="entry name" value="GLHYDRLASE1"/>
</dbReference>
<dbReference type="PANTHER" id="PTHR10353:SF122">
    <property type="entry name" value="6-PHOSPHO-BETA-GLUCOSIDASE ASCB-RELATED"/>
    <property type="match status" value="1"/>
</dbReference>
<dbReference type="AlphaFoldDB" id="A0AAW4VGI0"/>
<dbReference type="Gene3D" id="3.20.20.80">
    <property type="entry name" value="Glycosidases"/>
    <property type="match status" value="1"/>
</dbReference>
<dbReference type="SUPFAM" id="SSF51445">
    <property type="entry name" value="(Trans)glycosidases"/>
    <property type="match status" value="1"/>
</dbReference>
<accession>A0AAW4VGI0</accession>
<dbReference type="GO" id="GO:0005829">
    <property type="term" value="C:cytosol"/>
    <property type="evidence" value="ECO:0007669"/>
    <property type="project" value="TreeGrafter"/>
</dbReference>
<proteinExistence type="inferred from homology"/>
<comment type="similarity">
    <text evidence="2">Belongs to the glycosyl hydrolase 1 family.</text>
</comment>
<reference evidence="3" key="1">
    <citation type="submission" date="2021-10" db="EMBL/GenBank/DDBJ databases">
        <title>Collection of gut derived symbiotic bacterial strains cultured from healthy donors.</title>
        <authorList>
            <person name="Lin H."/>
            <person name="Littmann E."/>
            <person name="Kohout C."/>
            <person name="Pamer E.G."/>
        </authorList>
    </citation>
    <scope>NUCLEOTIDE SEQUENCE</scope>
    <source>
        <strain evidence="3">DFI.5.2</strain>
    </source>
</reference>
<dbReference type="PANTHER" id="PTHR10353">
    <property type="entry name" value="GLYCOSYL HYDROLASE"/>
    <property type="match status" value="1"/>
</dbReference>
<evidence type="ECO:0000256" key="2">
    <source>
        <dbReference type="RuleBase" id="RU003690"/>
    </source>
</evidence>
<dbReference type="GO" id="GO:0008422">
    <property type="term" value="F:beta-glucosidase activity"/>
    <property type="evidence" value="ECO:0007669"/>
    <property type="project" value="TreeGrafter"/>
</dbReference>
<evidence type="ECO:0000313" key="3">
    <source>
        <dbReference type="EMBL" id="MCB8562625.1"/>
    </source>
</evidence>
<protein>
    <submittedName>
        <fullName evidence="3">Family 1 glycosylhydrolase</fullName>
    </submittedName>
</protein>
<evidence type="ECO:0000313" key="4">
    <source>
        <dbReference type="Proteomes" id="UP001197827"/>
    </source>
</evidence>
<organism evidence="3 4">
    <name type="scientific">Faecalibacillus intestinalis</name>
    <dbReference type="NCBI Taxonomy" id="1982626"/>
    <lineage>
        <taxon>Bacteria</taxon>
        <taxon>Bacillati</taxon>
        <taxon>Bacillota</taxon>
        <taxon>Erysipelotrichia</taxon>
        <taxon>Erysipelotrichales</taxon>
        <taxon>Coprobacillaceae</taxon>
        <taxon>Faecalibacillus</taxon>
    </lineage>
</organism>